<dbReference type="Gene3D" id="2.70.98.30">
    <property type="entry name" value="Golgi alpha-mannosidase II, domain 4"/>
    <property type="match status" value="1"/>
</dbReference>
<dbReference type="GO" id="GO:0006995">
    <property type="term" value="P:cellular response to nitrogen starvation"/>
    <property type="evidence" value="ECO:0007669"/>
    <property type="project" value="EnsemblFungi"/>
</dbReference>
<keyword evidence="4" id="KW-0479">Metal-binding</keyword>
<dbReference type="Pfam" id="PF09261">
    <property type="entry name" value="Alpha-mann_mid"/>
    <property type="match status" value="1"/>
</dbReference>
<dbReference type="InParanoid" id="A0A1D2VD63"/>
<feature type="domain" description="Glycoside hydrolase family 38 central" evidence="9">
    <location>
        <begin position="556"/>
        <end position="635"/>
    </location>
</feature>
<dbReference type="InterPro" id="IPR027291">
    <property type="entry name" value="Glyco_hydro_38_N_sf"/>
</dbReference>
<dbReference type="Gene3D" id="3.20.110.10">
    <property type="entry name" value="Glycoside hydrolase 38, N terminal domain"/>
    <property type="match status" value="1"/>
</dbReference>
<dbReference type="EC" id="3.2.1.24" evidence="3"/>
<protein>
    <recommendedName>
        <fullName evidence="8">Alpha-mannosidase</fullName>
        <ecNumber evidence="3">3.2.1.24</ecNumber>
    </recommendedName>
</protein>
<evidence type="ECO:0000259" key="9">
    <source>
        <dbReference type="SMART" id="SM00872"/>
    </source>
</evidence>
<keyword evidence="6" id="KW-0326">Glycosidase</keyword>
<dbReference type="FunFam" id="1.20.1270.50:FF:000004">
    <property type="entry name" value="alpha-mannosidase 2C1 isoform X1"/>
    <property type="match status" value="1"/>
</dbReference>
<dbReference type="PANTHER" id="PTHR46017:SF1">
    <property type="entry name" value="ALPHA-MANNOSIDASE 2C1"/>
    <property type="match status" value="1"/>
</dbReference>
<evidence type="ECO:0000256" key="3">
    <source>
        <dbReference type="ARBA" id="ARBA00012752"/>
    </source>
</evidence>
<dbReference type="Pfam" id="PF07748">
    <property type="entry name" value="Glyco_hydro_38C"/>
    <property type="match status" value="1"/>
</dbReference>
<accession>A0A1D2VD63</accession>
<dbReference type="SUPFAM" id="SSF74650">
    <property type="entry name" value="Galactose mutarotase-like"/>
    <property type="match status" value="1"/>
</dbReference>
<evidence type="ECO:0000256" key="4">
    <source>
        <dbReference type="ARBA" id="ARBA00022723"/>
    </source>
</evidence>
<dbReference type="Pfam" id="PF01074">
    <property type="entry name" value="Glyco_hydro_38N"/>
    <property type="match status" value="1"/>
</dbReference>
<dbReference type="STRING" id="1344418.A0A1D2VD63"/>
<dbReference type="GO" id="GO:0042149">
    <property type="term" value="P:cellular response to glucose starvation"/>
    <property type="evidence" value="ECO:0007669"/>
    <property type="project" value="EnsemblFungi"/>
</dbReference>
<evidence type="ECO:0000256" key="2">
    <source>
        <dbReference type="ARBA" id="ARBA00009792"/>
    </source>
</evidence>
<dbReference type="FunFam" id="2.70.98.30:FF:000001">
    <property type="entry name" value="alpha-mannosidase 2C1 isoform X2"/>
    <property type="match status" value="1"/>
</dbReference>
<dbReference type="FunCoup" id="A0A1D2VD63">
    <property type="interactions" value="255"/>
</dbReference>
<dbReference type="GO" id="GO:0000328">
    <property type="term" value="C:fungal-type vacuole lumen"/>
    <property type="evidence" value="ECO:0007669"/>
    <property type="project" value="EnsemblFungi"/>
</dbReference>
<dbReference type="Proteomes" id="UP000095038">
    <property type="component" value="Unassembled WGS sequence"/>
</dbReference>
<reference evidence="11" key="1">
    <citation type="submission" date="2016-05" db="EMBL/GenBank/DDBJ databases">
        <title>Comparative genomics of biotechnologically important yeasts.</title>
        <authorList>
            <consortium name="DOE Joint Genome Institute"/>
            <person name="Riley R."/>
            <person name="Haridas S."/>
            <person name="Wolfe K.H."/>
            <person name="Lopes M.R."/>
            <person name="Hittinger C.T."/>
            <person name="Goker M."/>
            <person name="Salamov A."/>
            <person name="Wisecaver J."/>
            <person name="Long T.M."/>
            <person name="Aerts A.L."/>
            <person name="Barry K."/>
            <person name="Choi C."/>
            <person name="Clum A."/>
            <person name="Coughlan A.Y."/>
            <person name="Deshpande S."/>
            <person name="Douglass A.P."/>
            <person name="Hanson S.J."/>
            <person name="Klenk H.-P."/>
            <person name="Labutti K."/>
            <person name="Lapidus A."/>
            <person name="Lindquist E."/>
            <person name="Lipzen A."/>
            <person name="Meier-Kolthoff J.P."/>
            <person name="Ohm R.A."/>
            <person name="Otillar R.P."/>
            <person name="Pangilinan J."/>
            <person name="Peng Y."/>
            <person name="Rokas A."/>
            <person name="Rosa C.A."/>
            <person name="Scheuner C."/>
            <person name="Sibirny A.A."/>
            <person name="Slot J.C."/>
            <person name="Stielow J.B."/>
            <person name="Sun H."/>
            <person name="Kurtzman C.P."/>
            <person name="Blackwell M."/>
            <person name="Grigoriev I.V."/>
            <person name="Jeffries T.W."/>
        </authorList>
    </citation>
    <scope>NUCLEOTIDE SEQUENCE [LARGE SCALE GENOMIC DNA]</scope>
    <source>
        <strain evidence="11">DSM 1968</strain>
    </source>
</reference>
<dbReference type="GeneID" id="30967313"/>
<dbReference type="InterPro" id="IPR054723">
    <property type="entry name" value="Ams1-like_N"/>
</dbReference>
<dbReference type="GO" id="GO:0030246">
    <property type="term" value="F:carbohydrate binding"/>
    <property type="evidence" value="ECO:0007669"/>
    <property type="project" value="InterPro"/>
</dbReference>
<gene>
    <name evidence="10" type="ORF">ASCRUDRAFT_76953</name>
</gene>
<dbReference type="InterPro" id="IPR037094">
    <property type="entry name" value="Glyco_hydro_38_cen_sf"/>
</dbReference>
<dbReference type="GO" id="GO:0004559">
    <property type="term" value="F:alpha-mannosidase activity"/>
    <property type="evidence" value="ECO:0007669"/>
    <property type="project" value="UniProtKB-EC"/>
</dbReference>
<dbReference type="Gene3D" id="1.20.1270.50">
    <property type="entry name" value="Glycoside hydrolase family 38, central domain"/>
    <property type="match status" value="1"/>
</dbReference>
<dbReference type="InterPro" id="IPR011013">
    <property type="entry name" value="Gal_mutarotase_sf_dom"/>
</dbReference>
<evidence type="ECO:0000256" key="6">
    <source>
        <dbReference type="ARBA" id="ARBA00023295"/>
    </source>
</evidence>
<dbReference type="GO" id="GO:0000329">
    <property type="term" value="C:fungal-type vacuole membrane"/>
    <property type="evidence" value="ECO:0007669"/>
    <property type="project" value="EnsemblFungi"/>
</dbReference>
<dbReference type="InterPro" id="IPR028995">
    <property type="entry name" value="Glyco_hydro_57/38_cen_sf"/>
</dbReference>
<dbReference type="InterPro" id="IPR011330">
    <property type="entry name" value="Glyco_hydro/deAcase_b/a-brl"/>
</dbReference>
<evidence type="ECO:0000256" key="8">
    <source>
        <dbReference type="ARBA" id="ARBA00071615"/>
    </source>
</evidence>
<evidence type="ECO:0000256" key="5">
    <source>
        <dbReference type="ARBA" id="ARBA00022801"/>
    </source>
</evidence>
<dbReference type="OrthoDB" id="10261055at2759"/>
<dbReference type="RefSeq" id="XP_020045882.1">
    <property type="nucleotide sequence ID" value="XM_020193677.1"/>
</dbReference>
<evidence type="ECO:0000256" key="1">
    <source>
        <dbReference type="ARBA" id="ARBA00000365"/>
    </source>
</evidence>
<comment type="function">
    <text evidence="7">Degrades free oligosaccharides in the vacuole.</text>
</comment>
<evidence type="ECO:0000256" key="7">
    <source>
        <dbReference type="ARBA" id="ARBA00054985"/>
    </source>
</evidence>
<dbReference type="SUPFAM" id="SSF88688">
    <property type="entry name" value="Families 57/38 glycoside transferase middle domain"/>
    <property type="match status" value="1"/>
</dbReference>
<keyword evidence="5 10" id="KW-0378">Hydrolase</keyword>
<dbReference type="SUPFAM" id="SSF88713">
    <property type="entry name" value="Glycoside hydrolase/deacetylase"/>
    <property type="match status" value="1"/>
</dbReference>
<dbReference type="InterPro" id="IPR041147">
    <property type="entry name" value="GH38_C"/>
</dbReference>
<comment type="catalytic activity">
    <reaction evidence="1">
        <text>Hydrolysis of terminal, non-reducing alpha-D-mannose residues in alpha-D-mannosides.</text>
        <dbReference type="EC" id="3.2.1.24"/>
    </reaction>
</comment>
<dbReference type="InterPro" id="IPR011682">
    <property type="entry name" value="Glyco_hydro_38_C"/>
</dbReference>
<dbReference type="PANTHER" id="PTHR46017">
    <property type="entry name" value="ALPHA-MANNOSIDASE 2C1"/>
    <property type="match status" value="1"/>
</dbReference>
<dbReference type="InterPro" id="IPR000602">
    <property type="entry name" value="Glyco_hydro_38_N"/>
</dbReference>
<evidence type="ECO:0000313" key="10">
    <source>
        <dbReference type="EMBL" id="ODV59575.1"/>
    </source>
</evidence>
<name>A0A1D2VD63_9ASCO</name>
<dbReference type="Pfam" id="PF17677">
    <property type="entry name" value="Glyco_hydro38C2"/>
    <property type="match status" value="1"/>
</dbReference>
<dbReference type="Pfam" id="PF22907">
    <property type="entry name" value="Ams1-like_1st"/>
    <property type="match status" value="1"/>
</dbReference>
<proteinExistence type="inferred from homology"/>
<organism evidence="10 11">
    <name type="scientific">Ascoidea rubescens DSM 1968</name>
    <dbReference type="NCBI Taxonomy" id="1344418"/>
    <lineage>
        <taxon>Eukaryota</taxon>
        <taxon>Fungi</taxon>
        <taxon>Dikarya</taxon>
        <taxon>Ascomycota</taxon>
        <taxon>Saccharomycotina</taxon>
        <taxon>Saccharomycetes</taxon>
        <taxon>Ascoideaceae</taxon>
        <taxon>Ascoidea</taxon>
    </lineage>
</organism>
<dbReference type="EMBL" id="KV454485">
    <property type="protein sequence ID" value="ODV59575.1"/>
    <property type="molecule type" value="Genomic_DNA"/>
</dbReference>
<dbReference type="AlphaFoldDB" id="A0A1D2VD63"/>
<keyword evidence="11" id="KW-1185">Reference proteome</keyword>
<sequence length="1216" mass="140992">MVSEYATINNNPVFKHVDSIYENRLRQFFDNGQYRDFNLPKFMDYQTSSDCISLRVHSVANNARPLFKDIIPDLKDEDWSSSKVGDKFGPSWATFWFKIEATLPSNWLVDYINNPNIHSDQIWFRWDSQNEGLIYDQYGTPLQALTGNGERIDYIVPKSWYSSNNTFKFYLEMACNGMFGNGEPTNSNNHFSLNTCQLVIPNLQCRALYHDFHEIADAAREFPSDSWQKHQARKLANQIMNTFDPNNPDYSISLSRNLAKSFLGNDIDSSKVFTLNDTINFKKIEVFNFGNCHIDTAWLWPFAESRRKIVRSWTTQLNLIERYPEYIFVASQMQQFKWLKEDHLIIFNQIKSNLDRFIPIGGTWVENDTNLPASESLARQFLKGQFFLKQNFDFYSKTFWLPDSFGYSSQLPQLCQLSKISRFLTQKLSWNNINTFPLTTFNWVALDGSQILAHMPPNNTYTSAANFGDIKRSLHQHKNLAYSVKSMHLAGHGDGGGGCTPEMLERIRRCRGIANTSGELPYVHSGISIDKFYDLILDETKNGKELPSWVGELYFEFHRGTYTTQSDVKNFMRWVETNLHSLEYLSTLASLFSKSYIFPAKQISDLWENVLLCQFHDVLPGTCIELVYSDEVKPMLSKCIRKTEKLIFTALTSLGIKQFPTKKTFENDNHLNYEISIIYEKLVNRAFWLINTYPWNVSEIVKIPKLSKLFLNENQKTLKEKPNFYSKLSFIQEGRYENDYVLFQSLPDNHSILAPLTEKINAEVKLFDLDDYFVLDNSLLKIEISKSTGVITSIIDKTYNDKEFLDIKTGKNKTGANQFVILQDTPLSWQAWDTELFSLEKIVNLNANKVEIYEQGPLITTIRVSIVINEKTNSWLNSYISLNANSKLINIENECDWHENCRFLKVEFPVDIHNSYCSYETQFGITTRPTNYNTSYEVAKFETCCHKFVDYSDFTGGVSIFNNNKYGFSTHGNLMRLSLLRSPKSPDEHADMGKHFFKYGIFPHKGGINGEVVRNSFNFNTRFWKSDDNEDYYKICKFTNRISNEEDYRIEQTGFGSCVLLENIHEFNKEFFNFISLENDEGNLILSNIKRAELDSDVFVDYNSEALYSEKTMKPYQANHQQSKFLSFSNLISKNNNVQENTKSVIIRVYDSLGGKSKGVIVVKKLLPLLRVYKVNNLEEDVEVLEFSSSTENDEYTIQIELRAFEIAGYRLVLAV</sequence>
<dbReference type="FunFam" id="3.20.110.10:FF:000002">
    <property type="entry name" value="alpha-mannosidase 2C1 isoform X1"/>
    <property type="match status" value="1"/>
</dbReference>
<comment type="similarity">
    <text evidence="2">Belongs to the glycosyl hydrolase 38 family.</text>
</comment>
<dbReference type="SMART" id="SM00872">
    <property type="entry name" value="Alpha-mann_mid"/>
    <property type="match status" value="1"/>
</dbReference>
<dbReference type="GO" id="GO:0034270">
    <property type="term" value="C:Cvt complex"/>
    <property type="evidence" value="ECO:0007669"/>
    <property type="project" value="EnsemblFungi"/>
</dbReference>
<dbReference type="InterPro" id="IPR015341">
    <property type="entry name" value="Glyco_hydro_38_cen"/>
</dbReference>
<dbReference type="GO" id="GO:0046872">
    <property type="term" value="F:metal ion binding"/>
    <property type="evidence" value="ECO:0007669"/>
    <property type="project" value="UniProtKB-KW"/>
</dbReference>
<dbReference type="GO" id="GO:0009313">
    <property type="term" value="P:oligosaccharide catabolic process"/>
    <property type="evidence" value="ECO:0007669"/>
    <property type="project" value="EnsemblFungi"/>
</dbReference>
<evidence type="ECO:0000313" key="11">
    <source>
        <dbReference type="Proteomes" id="UP000095038"/>
    </source>
</evidence>
<dbReference type="GO" id="GO:0019309">
    <property type="term" value="P:mannose catabolic process"/>
    <property type="evidence" value="ECO:0007669"/>
    <property type="project" value="EnsemblFungi"/>
</dbReference>